<reference evidence="1" key="1">
    <citation type="submission" date="2020-08" db="EMBL/GenBank/DDBJ databases">
        <title>Taxonomic study for Lactobacillus species isolated from hardwood bark.</title>
        <authorList>
            <person name="Tohno M."/>
            <person name="Tanizawa Y."/>
        </authorList>
    </citation>
    <scope>NUCLEOTIDE SEQUENCE</scope>
    <source>
        <strain evidence="1">B40</strain>
    </source>
</reference>
<sequence length="199" mass="21403">MKAEFSLGKVRVKLVNGLPGVRFGAGAARTDFEISQTNDSLKIKQVHDLELADDAMTLRVINEPPHLLVSLPIGTYLNLTCKLGAIVANGFTCCTSRIELGAGVVSLIGLQTEKIQAQVDDGIIRVSHSLIAQKASLTVKNGMLLVKDSIRSEQGYNASCDNGVLRCFGNFELGNKHHVTRPGKVIWQLCCDSGILNAS</sequence>
<keyword evidence="2" id="KW-1185">Reference proteome</keyword>
<name>A0A916QJX6_9LACO</name>
<proteinExistence type="predicted"/>
<organism evidence="1 2">
    <name type="scientific">Lactobacillus corticis</name>
    <dbReference type="NCBI Taxonomy" id="2201249"/>
    <lineage>
        <taxon>Bacteria</taxon>
        <taxon>Bacillati</taxon>
        <taxon>Bacillota</taxon>
        <taxon>Bacilli</taxon>
        <taxon>Lactobacillales</taxon>
        <taxon>Lactobacillaceae</taxon>
        <taxon>Lactobacillus</taxon>
    </lineage>
</organism>
<dbReference type="EMBL" id="BMAY01000003">
    <property type="protein sequence ID" value="GFZ26710.1"/>
    <property type="molecule type" value="Genomic_DNA"/>
</dbReference>
<evidence type="ECO:0008006" key="3">
    <source>
        <dbReference type="Google" id="ProtNLM"/>
    </source>
</evidence>
<dbReference type="Proteomes" id="UP000677218">
    <property type="component" value="Unassembled WGS sequence"/>
</dbReference>
<protein>
    <recommendedName>
        <fullName evidence="3">Adhesin domain-containing protein</fullName>
    </recommendedName>
</protein>
<evidence type="ECO:0000313" key="1">
    <source>
        <dbReference type="EMBL" id="GFZ26710.1"/>
    </source>
</evidence>
<comment type="caution">
    <text evidence="1">The sequence shown here is derived from an EMBL/GenBank/DDBJ whole genome shotgun (WGS) entry which is preliminary data.</text>
</comment>
<gene>
    <name evidence="1" type="ORF">LCB40_05900</name>
</gene>
<dbReference type="RefSeq" id="WP_212780404.1">
    <property type="nucleotide sequence ID" value="NZ_BMAY01000003.1"/>
</dbReference>
<evidence type="ECO:0000313" key="2">
    <source>
        <dbReference type="Proteomes" id="UP000677218"/>
    </source>
</evidence>
<dbReference type="AlphaFoldDB" id="A0A916QJX6"/>
<accession>A0A916QJX6</accession>